<dbReference type="PROSITE" id="PS50931">
    <property type="entry name" value="HTH_LYSR"/>
    <property type="match status" value="1"/>
</dbReference>
<evidence type="ECO:0000313" key="8">
    <source>
        <dbReference type="Proteomes" id="UP001057142"/>
    </source>
</evidence>
<gene>
    <name evidence="6" type="ORF">M5J11_06635</name>
    <name evidence="7" type="ORF">PG365_01465</name>
</gene>
<dbReference type="AlphaFoldDB" id="A0AAX3S0N3"/>
<keyword evidence="4" id="KW-0804">Transcription</keyword>
<dbReference type="EMBL" id="CP116222">
    <property type="protein sequence ID" value="WFC07083.1"/>
    <property type="molecule type" value="Genomic_DNA"/>
</dbReference>
<protein>
    <submittedName>
        <fullName evidence="7">LysR family transcriptional regulator</fullName>
    </submittedName>
</protein>
<reference evidence="7" key="2">
    <citation type="submission" date="2023-01" db="EMBL/GenBank/DDBJ databases">
        <title>The prevalence of carbapenem-resistant bacteria in aquaculture in China and the genetic diversity of carbapenem-resistant genes.</title>
        <authorList>
            <person name="Wen R."/>
        </authorList>
    </citation>
    <scope>NUCLEOTIDE SEQUENCE</scope>
    <source>
        <strain evidence="7">PVA41-chromosome</strain>
    </source>
</reference>
<dbReference type="Gene3D" id="3.40.190.10">
    <property type="entry name" value="Periplasmic binding protein-like II"/>
    <property type="match status" value="2"/>
</dbReference>
<name>A0AAX3S0N3_9GAMM</name>
<evidence type="ECO:0000256" key="4">
    <source>
        <dbReference type="ARBA" id="ARBA00023163"/>
    </source>
</evidence>
<dbReference type="Pfam" id="PF03466">
    <property type="entry name" value="LysR_substrate"/>
    <property type="match status" value="1"/>
</dbReference>
<dbReference type="Proteomes" id="UP001057142">
    <property type="component" value="Chromosome"/>
</dbReference>
<keyword evidence="8" id="KW-1185">Reference proteome</keyword>
<evidence type="ECO:0000313" key="7">
    <source>
        <dbReference type="EMBL" id="WFC07083.1"/>
    </source>
</evidence>
<evidence type="ECO:0000256" key="1">
    <source>
        <dbReference type="ARBA" id="ARBA00009437"/>
    </source>
</evidence>
<keyword evidence="2" id="KW-0805">Transcription regulation</keyword>
<evidence type="ECO:0000256" key="2">
    <source>
        <dbReference type="ARBA" id="ARBA00023015"/>
    </source>
</evidence>
<comment type="similarity">
    <text evidence="1">Belongs to the LysR transcriptional regulatory family.</text>
</comment>
<sequence length="290" mass="32648">MNSESLKIFCMVAEELSITRAATRLGRVPSNITTRIQQLETDLGEQLFIRQGKQMQLSQAGLRFLQYAYRLLALEQEARHVTSLGKEGGQLRIGSMESTAACRLPQPLATYHKQYPETQLCLTTGTTQALIDQIRTEKLDCAFVALPPDLYDLTQFNEIGIQTEKLWQERLVLLLPEQDKAAKAAEDIQTRSLATFAHGCSYRYLAEQWLNIPNQLNWHIQQLNSYHAMVACVSAGSSVALLPEQLLESMSHEKLALATLDVALCHTYLIYRSDYHVPAFAAFKALMLAE</sequence>
<accession>A0AAX3S0N3</accession>
<evidence type="ECO:0000313" key="9">
    <source>
        <dbReference type="Proteomes" id="UP001222403"/>
    </source>
</evidence>
<feature type="domain" description="HTH lysR-type" evidence="5">
    <location>
        <begin position="1"/>
        <end position="58"/>
    </location>
</feature>
<dbReference type="RefSeq" id="WP_251464910.1">
    <property type="nucleotide sequence ID" value="NZ_CP097327.1"/>
</dbReference>
<dbReference type="GO" id="GO:0000976">
    <property type="term" value="F:transcription cis-regulatory region binding"/>
    <property type="evidence" value="ECO:0007669"/>
    <property type="project" value="TreeGrafter"/>
</dbReference>
<organism evidence="7 9">
    <name type="scientific">Providencia vermicola</name>
    <dbReference type="NCBI Taxonomy" id="333965"/>
    <lineage>
        <taxon>Bacteria</taxon>
        <taxon>Pseudomonadati</taxon>
        <taxon>Pseudomonadota</taxon>
        <taxon>Gammaproteobacteria</taxon>
        <taxon>Enterobacterales</taxon>
        <taxon>Morganellaceae</taxon>
        <taxon>Providencia</taxon>
    </lineage>
</organism>
<dbReference type="InterPro" id="IPR000847">
    <property type="entry name" value="LysR_HTH_N"/>
</dbReference>
<evidence type="ECO:0000259" key="5">
    <source>
        <dbReference type="PROSITE" id="PS50931"/>
    </source>
</evidence>
<evidence type="ECO:0000256" key="3">
    <source>
        <dbReference type="ARBA" id="ARBA00023125"/>
    </source>
</evidence>
<evidence type="ECO:0000313" key="6">
    <source>
        <dbReference type="EMBL" id="USB38148.1"/>
    </source>
</evidence>
<reference evidence="6" key="1">
    <citation type="journal article" date="2022" name="Front. Microbiol.">
        <title>Identification of a novel aminoglycoside O-nucleotidyltransferase AadA33 in Providencia vermicola.</title>
        <authorList>
            <person name="Feng C."/>
            <person name="Gao M."/>
            <person name="Jiang W."/>
            <person name="Shi W."/>
            <person name="Li A."/>
            <person name="Liu S."/>
            <person name="Zhang L."/>
            <person name="Zhang X."/>
            <person name="Li Q."/>
            <person name="Lin H."/>
            <person name="Lu J."/>
            <person name="Li K."/>
            <person name="Zhang H."/>
            <person name="Hu Y."/>
            <person name="Bao Q."/>
            <person name="Lin X."/>
        </authorList>
    </citation>
    <scope>NUCLEOTIDE SEQUENCE</scope>
    <source>
        <strain evidence="6">P13</strain>
    </source>
</reference>
<proteinExistence type="inferred from homology"/>
<dbReference type="PANTHER" id="PTHR30126:SF40">
    <property type="entry name" value="HTH-TYPE TRANSCRIPTIONAL REGULATOR GLTR"/>
    <property type="match status" value="1"/>
</dbReference>
<dbReference type="Gene3D" id="1.10.10.10">
    <property type="entry name" value="Winged helix-like DNA-binding domain superfamily/Winged helix DNA-binding domain"/>
    <property type="match status" value="1"/>
</dbReference>
<dbReference type="Pfam" id="PF00126">
    <property type="entry name" value="HTH_1"/>
    <property type="match status" value="1"/>
</dbReference>
<dbReference type="SUPFAM" id="SSF46785">
    <property type="entry name" value="Winged helix' DNA-binding domain"/>
    <property type="match status" value="1"/>
</dbReference>
<keyword evidence="3" id="KW-0238">DNA-binding</keyword>
<dbReference type="InterPro" id="IPR005119">
    <property type="entry name" value="LysR_subst-bd"/>
</dbReference>
<dbReference type="SUPFAM" id="SSF53850">
    <property type="entry name" value="Periplasmic binding protein-like II"/>
    <property type="match status" value="1"/>
</dbReference>
<dbReference type="InterPro" id="IPR036390">
    <property type="entry name" value="WH_DNA-bd_sf"/>
</dbReference>
<dbReference type="GO" id="GO:0003700">
    <property type="term" value="F:DNA-binding transcription factor activity"/>
    <property type="evidence" value="ECO:0007669"/>
    <property type="project" value="InterPro"/>
</dbReference>
<dbReference type="PANTHER" id="PTHR30126">
    <property type="entry name" value="HTH-TYPE TRANSCRIPTIONAL REGULATOR"/>
    <property type="match status" value="1"/>
</dbReference>
<dbReference type="Proteomes" id="UP001222403">
    <property type="component" value="Chromosome"/>
</dbReference>
<dbReference type="InterPro" id="IPR036388">
    <property type="entry name" value="WH-like_DNA-bd_sf"/>
</dbReference>
<dbReference type="EMBL" id="CP097327">
    <property type="protein sequence ID" value="USB38148.1"/>
    <property type="molecule type" value="Genomic_DNA"/>
</dbReference>